<dbReference type="SUPFAM" id="SSF143422">
    <property type="entry name" value="Transposase IS200-like"/>
    <property type="match status" value="1"/>
</dbReference>
<dbReference type="GO" id="GO:0006313">
    <property type="term" value="P:DNA transposition"/>
    <property type="evidence" value="ECO:0007669"/>
    <property type="project" value="InterPro"/>
</dbReference>
<dbReference type="Proteomes" id="UP000242498">
    <property type="component" value="Chromosome I"/>
</dbReference>
<sequence>MDFTAGRCGFCHPVVLIKSGFSRHITMNERRNASRISKGERGIWQHRYWEHLTRNENDFERHVDYIHYNPVKHGYIHRASEWLYSSVRRYIKAGIIINDWEVALIATIKAIMVSGEKLGFASSPNLQAIIRTATLHNTKIILQKAKVHIS</sequence>
<protein>
    <recommendedName>
        <fullName evidence="3">Transposase</fullName>
    </recommendedName>
</protein>
<dbReference type="PANTHER" id="PTHR36966">
    <property type="entry name" value="REP-ASSOCIATED TYROSINE TRANSPOSASE"/>
    <property type="match status" value="1"/>
</dbReference>
<dbReference type="EMBL" id="LT907782">
    <property type="protein sequence ID" value="SNX60176.1"/>
    <property type="molecule type" value="Genomic_DNA"/>
</dbReference>
<evidence type="ECO:0008006" key="3">
    <source>
        <dbReference type="Google" id="ProtNLM"/>
    </source>
</evidence>
<dbReference type="NCBIfam" id="NF047646">
    <property type="entry name" value="REP_Tyr_transpos"/>
    <property type="match status" value="1"/>
</dbReference>
<dbReference type="InterPro" id="IPR052715">
    <property type="entry name" value="RAYT_transposase"/>
</dbReference>
<dbReference type="GO" id="GO:0004803">
    <property type="term" value="F:transposase activity"/>
    <property type="evidence" value="ECO:0007669"/>
    <property type="project" value="InterPro"/>
</dbReference>
<organism evidence="1 2">
    <name type="scientific">Nitrosomonas ureae</name>
    <dbReference type="NCBI Taxonomy" id="44577"/>
    <lineage>
        <taxon>Bacteria</taxon>
        <taxon>Pseudomonadati</taxon>
        <taxon>Pseudomonadota</taxon>
        <taxon>Betaproteobacteria</taxon>
        <taxon>Nitrosomonadales</taxon>
        <taxon>Nitrosomonadaceae</taxon>
        <taxon>Nitrosomonas</taxon>
    </lineage>
</organism>
<evidence type="ECO:0000313" key="1">
    <source>
        <dbReference type="EMBL" id="SNX60176.1"/>
    </source>
</evidence>
<dbReference type="Gene3D" id="3.30.70.1290">
    <property type="entry name" value="Transposase IS200-like"/>
    <property type="match status" value="1"/>
</dbReference>
<proteinExistence type="predicted"/>
<reference evidence="1 2" key="1">
    <citation type="submission" date="2017-08" db="EMBL/GenBank/DDBJ databases">
        <authorList>
            <person name="de Groot N.N."/>
        </authorList>
    </citation>
    <scope>NUCLEOTIDE SEQUENCE [LARGE SCALE GENOMIC DNA]</scope>
    <source>
        <strain evidence="1 2">Nm15</strain>
    </source>
</reference>
<dbReference type="RefSeq" id="WP_231990246.1">
    <property type="nucleotide sequence ID" value="NZ_LT907782.1"/>
</dbReference>
<evidence type="ECO:0000313" key="2">
    <source>
        <dbReference type="Proteomes" id="UP000242498"/>
    </source>
</evidence>
<name>A0A285BZ50_9PROT</name>
<dbReference type="GO" id="GO:0043565">
    <property type="term" value="F:sequence-specific DNA binding"/>
    <property type="evidence" value="ECO:0007669"/>
    <property type="project" value="TreeGrafter"/>
</dbReference>
<gene>
    <name evidence="1" type="ORF">SAMN06296273_1639</name>
</gene>
<dbReference type="PANTHER" id="PTHR36966:SF1">
    <property type="entry name" value="REP-ASSOCIATED TYROSINE TRANSPOSASE"/>
    <property type="match status" value="1"/>
</dbReference>
<dbReference type="InterPro" id="IPR036515">
    <property type="entry name" value="Transposase_17_sf"/>
</dbReference>
<accession>A0A285BZ50</accession>
<dbReference type="AlphaFoldDB" id="A0A285BZ50"/>